<name>A0ABR2QBP8_9ROSI</name>
<organism evidence="3 4">
    <name type="scientific">Hibiscus sabdariffa</name>
    <name type="common">roselle</name>
    <dbReference type="NCBI Taxonomy" id="183260"/>
    <lineage>
        <taxon>Eukaryota</taxon>
        <taxon>Viridiplantae</taxon>
        <taxon>Streptophyta</taxon>
        <taxon>Embryophyta</taxon>
        <taxon>Tracheophyta</taxon>
        <taxon>Spermatophyta</taxon>
        <taxon>Magnoliopsida</taxon>
        <taxon>eudicotyledons</taxon>
        <taxon>Gunneridae</taxon>
        <taxon>Pentapetalae</taxon>
        <taxon>rosids</taxon>
        <taxon>malvids</taxon>
        <taxon>Malvales</taxon>
        <taxon>Malvaceae</taxon>
        <taxon>Malvoideae</taxon>
        <taxon>Hibiscus</taxon>
    </lineage>
</organism>
<feature type="chain" id="PRO_5046420606" description="RNase H type-1 domain-containing protein" evidence="1">
    <location>
        <begin position="23"/>
        <end position="126"/>
    </location>
</feature>
<evidence type="ECO:0000259" key="2">
    <source>
        <dbReference type="Pfam" id="PF13456"/>
    </source>
</evidence>
<evidence type="ECO:0000256" key="1">
    <source>
        <dbReference type="SAM" id="SignalP"/>
    </source>
</evidence>
<gene>
    <name evidence="3" type="ORF">V6N11_012586</name>
</gene>
<keyword evidence="1" id="KW-0732">Signal</keyword>
<dbReference type="Proteomes" id="UP001396334">
    <property type="component" value="Unassembled WGS sequence"/>
</dbReference>
<feature type="signal peptide" evidence="1">
    <location>
        <begin position="1"/>
        <end position="22"/>
    </location>
</feature>
<keyword evidence="4" id="KW-1185">Reference proteome</keyword>
<sequence>MVLFTRILRWALLVVSFATVTGHRLAWDHGFERIQLQIDCVEAFKLLSSPLARSSDSSLVCAIVCIIQRSWIVDFAILQREANFAADTLVKLPAYDDGFVEIFMDPLFVCVIVLSRDLNGPTYNRY</sequence>
<reference evidence="3 4" key="1">
    <citation type="journal article" date="2024" name="G3 (Bethesda)">
        <title>Genome assembly of Hibiscus sabdariffa L. provides insights into metabolisms of medicinal natural products.</title>
        <authorList>
            <person name="Kim T."/>
        </authorList>
    </citation>
    <scope>NUCLEOTIDE SEQUENCE [LARGE SCALE GENOMIC DNA]</scope>
    <source>
        <strain evidence="3">TK-2024</strain>
        <tissue evidence="3">Old leaves</tissue>
    </source>
</reference>
<evidence type="ECO:0000313" key="4">
    <source>
        <dbReference type="Proteomes" id="UP001396334"/>
    </source>
</evidence>
<protein>
    <recommendedName>
        <fullName evidence="2">RNase H type-1 domain-containing protein</fullName>
    </recommendedName>
</protein>
<feature type="domain" description="RNase H type-1" evidence="2">
    <location>
        <begin position="19"/>
        <end position="91"/>
    </location>
</feature>
<dbReference type="EMBL" id="JBBPBN010000042">
    <property type="protein sequence ID" value="KAK8998054.1"/>
    <property type="molecule type" value="Genomic_DNA"/>
</dbReference>
<accession>A0ABR2QBP8</accession>
<dbReference type="Pfam" id="PF13456">
    <property type="entry name" value="RVT_3"/>
    <property type="match status" value="1"/>
</dbReference>
<evidence type="ECO:0000313" key="3">
    <source>
        <dbReference type="EMBL" id="KAK8998054.1"/>
    </source>
</evidence>
<comment type="caution">
    <text evidence="3">The sequence shown here is derived from an EMBL/GenBank/DDBJ whole genome shotgun (WGS) entry which is preliminary data.</text>
</comment>
<proteinExistence type="predicted"/>
<dbReference type="InterPro" id="IPR002156">
    <property type="entry name" value="RNaseH_domain"/>
</dbReference>